<evidence type="ECO:0008006" key="4">
    <source>
        <dbReference type="Google" id="ProtNLM"/>
    </source>
</evidence>
<organism evidence="2 3">
    <name type="scientific">Gigaspora rosea</name>
    <dbReference type="NCBI Taxonomy" id="44941"/>
    <lineage>
        <taxon>Eukaryota</taxon>
        <taxon>Fungi</taxon>
        <taxon>Fungi incertae sedis</taxon>
        <taxon>Mucoromycota</taxon>
        <taxon>Glomeromycotina</taxon>
        <taxon>Glomeromycetes</taxon>
        <taxon>Diversisporales</taxon>
        <taxon>Gigasporaceae</taxon>
        <taxon>Gigaspora</taxon>
    </lineage>
</organism>
<gene>
    <name evidence="2" type="ORF">C2G38_538041</name>
</gene>
<name>A0A397U7A1_9GLOM</name>
<dbReference type="PANTHER" id="PTHR14187:SF5">
    <property type="entry name" value="HEAT SHOCK 70 KDA PROTEIN 12A"/>
    <property type="match status" value="1"/>
</dbReference>
<dbReference type="Gene3D" id="3.30.420.40">
    <property type="match status" value="2"/>
</dbReference>
<dbReference type="SUPFAM" id="SSF53067">
    <property type="entry name" value="Actin-like ATPase domain"/>
    <property type="match status" value="2"/>
</dbReference>
<dbReference type="Proteomes" id="UP000266673">
    <property type="component" value="Unassembled WGS sequence"/>
</dbReference>
<dbReference type="InterPro" id="IPR043129">
    <property type="entry name" value="ATPase_NBD"/>
</dbReference>
<evidence type="ECO:0000313" key="3">
    <source>
        <dbReference type="Proteomes" id="UP000266673"/>
    </source>
</evidence>
<protein>
    <recommendedName>
        <fullName evidence="4">Actin-like ATPase domain-containing protein</fullName>
    </recommendedName>
</protein>
<dbReference type="OrthoDB" id="2963168at2759"/>
<dbReference type="PANTHER" id="PTHR14187">
    <property type="entry name" value="ALPHA KINASE/ELONGATION FACTOR 2 KINASE"/>
    <property type="match status" value="1"/>
</dbReference>
<accession>A0A397U7A1</accession>
<feature type="region of interest" description="Disordered" evidence="1">
    <location>
        <begin position="73"/>
        <end position="107"/>
    </location>
</feature>
<dbReference type="AlphaFoldDB" id="A0A397U7A1"/>
<sequence length="697" mass="78350">MAMASSPFIVTVGIDFGTFTSTFAYCNNCDVNSEIVTNDTWSEQRGVFKTDTVLQYDDLLNIVTWGIIPKPEKKKKNNPVRSSSVMVNTRTSKAWGPESARISRTTSTSMLPESRQTILASLFKIHLANVLEEDKPPLPVGLDYRKCVSDYFSELTKLIKNTISTRWPGVNFYRDVKFIFTVPLDFSEGAKDIVRYCVSLAGLVESASSSNLEFILEPTAAALYCINSLRQPRLNPNANFMLVDIGGGTVLAVIYKFIGDSKKCELVEYSSNLCGSTYIDKEFIRYLCENFDLYDALQQLQIHNYDQIQYLAQEFCKKAKLPFTGDPSTFKPVNIDLEDCCPAIIKYTTGDVRERMIEAEWVIELNYDDVKAMFDPVIQKIISHIGNHLSTSRCKCDAMFLVGGGSENQYILDQIKMAFNQHFLMIGSPKQPITAVVRGAVQYELEKSRRASSLSNASSTSSLSRGSIQYGLPSPMNNMQIANPLNIPPIQPINNMQNVNMSHIPPAQQNIQNFQNNLSNNLMNNPNMPNANEGPLYGLENQMQQMTVSQEINAFTHPFKPGSRELKYTYGVQVVMKWKKGDPPERRTETGLMNVFYTLIKANTVVKVGQSVGYVARPSDPNQRDMTFNIYVSPEKNPKFCDEPGMKHYGTLRVDLSDVQHGKKRLVEFSLVFGISDVKAVAKNKKTGQVYQTTLSR</sequence>
<evidence type="ECO:0000313" key="2">
    <source>
        <dbReference type="EMBL" id="RIB06145.1"/>
    </source>
</evidence>
<feature type="region of interest" description="Disordered" evidence="1">
    <location>
        <begin position="448"/>
        <end position="469"/>
    </location>
</feature>
<evidence type="ECO:0000256" key="1">
    <source>
        <dbReference type="SAM" id="MobiDB-lite"/>
    </source>
</evidence>
<feature type="compositionally biased region" description="Polar residues" evidence="1">
    <location>
        <begin position="80"/>
        <end position="92"/>
    </location>
</feature>
<dbReference type="Gene3D" id="3.90.640.10">
    <property type="entry name" value="Actin, Chain A, domain 4"/>
    <property type="match status" value="1"/>
</dbReference>
<keyword evidence="3" id="KW-1185">Reference proteome</keyword>
<feature type="compositionally biased region" description="Low complexity" evidence="1">
    <location>
        <begin position="451"/>
        <end position="467"/>
    </location>
</feature>
<proteinExistence type="predicted"/>
<reference evidence="2 3" key="1">
    <citation type="submission" date="2018-06" db="EMBL/GenBank/DDBJ databases">
        <title>Comparative genomics reveals the genomic features of Rhizophagus irregularis, R. cerebriforme, R. diaphanum and Gigaspora rosea, and their symbiotic lifestyle signature.</title>
        <authorList>
            <person name="Morin E."/>
            <person name="San Clemente H."/>
            <person name="Chen E.C.H."/>
            <person name="De La Providencia I."/>
            <person name="Hainaut M."/>
            <person name="Kuo A."/>
            <person name="Kohler A."/>
            <person name="Murat C."/>
            <person name="Tang N."/>
            <person name="Roy S."/>
            <person name="Loubradou J."/>
            <person name="Henrissat B."/>
            <person name="Grigoriev I.V."/>
            <person name="Corradi N."/>
            <person name="Roux C."/>
            <person name="Martin F.M."/>
        </authorList>
    </citation>
    <scope>NUCLEOTIDE SEQUENCE [LARGE SCALE GENOMIC DNA]</scope>
    <source>
        <strain evidence="2 3">DAOM 194757</strain>
    </source>
</reference>
<dbReference type="EMBL" id="QKWP01001862">
    <property type="protein sequence ID" value="RIB06145.1"/>
    <property type="molecule type" value="Genomic_DNA"/>
</dbReference>
<dbReference type="STRING" id="44941.A0A397U7A1"/>
<comment type="caution">
    <text evidence="2">The sequence shown here is derived from an EMBL/GenBank/DDBJ whole genome shotgun (WGS) entry which is preliminary data.</text>
</comment>